<dbReference type="Pfam" id="PF13913">
    <property type="entry name" value="zf-C2HC_2"/>
    <property type="match status" value="4"/>
</dbReference>
<evidence type="ECO:0000256" key="1">
    <source>
        <dbReference type="ARBA" id="ARBA00022723"/>
    </source>
</evidence>
<evidence type="ECO:0000256" key="4">
    <source>
        <dbReference type="ARBA" id="ARBA00022833"/>
    </source>
</evidence>
<keyword evidence="1" id="KW-0479">Metal-binding</keyword>
<gene>
    <name evidence="7" type="ORF">A3Q56_05831</name>
</gene>
<dbReference type="InterPro" id="IPR026319">
    <property type="entry name" value="ZC2HC1A/B-like"/>
</dbReference>
<accession>A0A177AYB4</accession>
<feature type="domain" description="C2HC/C3H-type" evidence="6">
    <location>
        <begin position="154"/>
        <end position="183"/>
    </location>
</feature>
<feature type="domain" description="C2HC/C3H-type" evidence="6">
    <location>
        <begin position="226"/>
        <end position="255"/>
    </location>
</feature>
<dbReference type="PANTHER" id="PTHR13555:SF68">
    <property type="entry name" value="ZINC FINGER PROTEIN 474"/>
    <property type="match status" value="1"/>
</dbReference>
<evidence type="ECO:0000256" key="3">
    <source>
        <dbReference type="ARBA" id="ARBA00022771"/>
    </source>
</evidence>
<dbReference type="Proteomes" id="UP000078046">
    <property type="component" value="Unassembled WGS sequence"/>
</dbReference>
<proteinExistence type="predicted"/>
<reference evidence="7 8" key="1">
    <citation type="submission" date="2016-04" db="EMBL/GenBank/DDBJ databases">
        <title>The genome of Intoshia linei affirms orthonectids as highly simplified spiralians.</title>
        <authorList>
            <person name="Mikhailov K.V."/>
            <person name="Slusarev G.S."/>
            <person name="Nikitin M.A."/>
            <person name="Logacheva M.D."/>
            <person name="Penin A."/>
            <person name="Aleoshin V."/>
            <person name="Panchin Y.V."/>
        </authorList>
    </citation>
    <scope>NUCLEOTIDE SEQUENCE [LARGE SCALE GENOMIC DNA]</scope>
    <source>
        <strain evidence="7">Intl2013</strain>
        <tissue evidence="7">Whole animal</tissue>
    </source>
</reference>
<feature type="domain" description="C2HC/C3H-type" evidence="6">
    <location>
        <begin position="9"/>
        <end position="38"/>
    </location>
</feature>
<dbReference type="AlphaFoldDB" id="A0A177AYB4"/>
<organism evidence="7 8">
    <name type="scientific">Intoshia linei</name>
    <dbReference type="NCBI Taxonomy" id="1819745"/>
    <lineage>
        <taxon>Eukaryota</taxon>
        <taxon>Metazoa</taxon>
        <taxon>Spiralia</taxon>
        <taxon>Lophotrochozoa</taxon>
        <taxon>Mesozoa</taxon>
        <taxon>Orthonectida</taxon>
        <taxon>Rhopaluridae</taxon>
        <taxon>Intoshia</taxon>
    </lineage>
</organism>
<comment type="caution">
    <text evidence="7">The sequence shown here is derived from an EMBL/GenBank/DDBJ whole genome shotgun (WGS) entry which is preliminary data.</text>
</comment>
<dbReference type="Gene3D" id="3.30.160.60">
    <property type="entry name" value="Classic Zinc Finger"/>
    <property type="match status" value="4"/>
</dbReference>
<keyword evidence="8" id="KW-1185">Reference proteome</keyword>
<protein>
    <submittedName>
        <fullName evidence="7">Zinc finger protein</fullName>
    </submittedName>
</protein>
<dbReference type="GO" id="GO:0008270">
    <property type="term" value="F:zinc ion binding"/>
    <property type="evidence" value="ECO:0007669"/>
    <property type="project" value="UniProtKB-KW"/>
</dbReference>
<sequence length="257" mass="29773">MGPIKRQHQFVTCYICNRKFTNASLPIHEPQCLIKWKRENNDLPKSKRLKTPKRPPALTADKEGKYNLDAINEQSSKIAESLLIPCKKCKRTFDPSRIMKHESICLKSNIVPHRKNLAEPAEKDVTSPPTYNEHMQIKTAIKKVEKEKPIRKAQFVTCYICGREFTSASIGIHEPQCLKKWQIENDKLPKKYRRPEPVKSKYVTLGKSKPNQEELNIMSYKAAQSNLISCKICKRTFDPSRIEKHESICQKINSKLK</sequence>
<keyword evidence="3 5" id="KW-0863">Zinc-finger</keyword>
<feature type="domain" description="C2HC/C3H-type" evidence="6">
    <location>
        <begin position="82"/>
        <end position="111"/>
    </location>
</feature>
<evidence type="ECO:0000256" key="2">
    <source>
        <dbReference type="ARBA" id="ARBA00022737"/>
    </source>
</evidence>
<evidence type="ECO:0000259" key="6">
    <source>
        <dbReference type="PROSITE" id="PS52027"/>
    </source>
</evidence>
<dbReference type="OrthoDB" id="265955at2759"/>
<dbReference type="EMBL" id="LWCA01000942">
    <property type="protein sequence ID" value="OAF66401.1"/>
    <property type="molecule type" value="Genomic_DNA"/>
</dbReference>
<keyword evidence="2" id="KW-0677">Repeat</keyword>
<dbReference type="PANTHER" id="PTHR13555">
    <property type="entry name" value="C2H2 ZINC FINGER CGI-62-RELATED"/>
    <property type="match status" value="1"/>
</dbReference>
<dbReference type="PROSITE" id="PS52027">
    <property type="entry name" value="ZF_C2HC_C3H"/>
    <property type="match status" value="4"/>
</dbReference>
<evidence type="ECO:0000313" key="7">
    <source>
        <dbReference type="EMBL" id="OAF66401.1"/>
    </source>
</evidence>
<dbReference type="InterPro" id="IPR049899">
    <property type="entry name" value="Znf_C2HC_C3H"/>
</dbReference>
<keyword evidence="4" id="KW-0862">Zinc</keyword>
<evidence type="ECO:0000256" key="5">
    <source>
        <dbReference type="PROSITE-ProRule" id="PRU01371"/>
    </source>
</evidence>
<evidence type="ECO:0000313" key="8">
    <source>
        <dbReference type="Proteomes" id="UP000078046"/>
    </source>
</evidence>
<name>A0A177AYB4_9BILA</name>